<reference evidence="4 5" key="1">
    <citation type="submission" date="2020-03" db="EMBL/GenBank/DDBJ databases">
        <title>Draft Genome Sequence of Cudoniella acicularis.</title>
        <authorList>
            <person name="Buettner E."/>
            <person name="Kellner H."/>
        </authorList>
    </citation>
    <scope>NUCLEOTIDE SEQUENCE [LARGE SCALE GENOMIC DNA]</scope>
    <source>
        <strain evidence="4 5">DSM 108380</strain>
    </source>
</reference>
<dbReference type="Gene3D" id="2.170.270.10">
    <property type="entry name" value="SET domain"/>
    <property type="match status" value="1"/>
</dbReference>
<evidence type="ECO:0000259" key="3">
    <source>
        <dbReference type="PROSITE" id="PS50280"/>
    </source>
</evidence>
<feature type="compositionally biased region" description="Polar residues" evidence="1">
    <location>
        <begin position="41"/>
        <end position="57"/>
    </location>
</feature>
<feature type="domain" description="SET" evidence="3">
    <location>
        <begin position="182"/>
        <end position="331"/>
    </location>
</feature>
<dbReference type="PANTHER" id="PTHR47332">
    <property type="entry name" value="SET DOMAIN-CONTAINING PROTEIN 5"/>
    <property type="match status" value="1"/>
</dbReference>
<dbReference type="CDD" id="cd20071">
    <property type="entry name" value="SET_SMYD"/>
    <property type="match status" value="1"/>
</dbReference>
<evidence type="ECO:0000313" key="5">
    <source>
        <dbReference type="Proteomes" id="UP000566819"/>
    </source>
</evidence>
<organism evidence="4 5">
    <name type="scientific">Cudoniella acicularis</name>
    <dbReference type="NCBI Taxonomy" id="354080"/>
    <lineage>
        <taxon>Eukaryota</taxon>
        <taxon>Fungi</taxon>
        <taxon>Dikarya</taxon>
        <taxon>Ascomycota</taxon>
        <taxon>Pezizomycotina</taxon>
        <taxon>Leotiomycetes</taxon>
        <taxon>Helotiales</taxon>
        <taxon>Tricladiaceae</taxon>
        <taxon>Cudoniella</taxon>
    </lineage>
</organism>
<sequence>MLFRYLVIEFLGVTMVLARGSEVDFGAQKQFSEQRGGLRFGSSNPLSGDSNGSNSCHAHNHDRTTLLSYNHHHHHHHHHNDLTDSTQTCPKVPTDPIEWPAGFSKPWTHTPFCTRIPGTSESSANGTTPLSKENSSFCVYTSATYRSGRGISVVTKPSIANEIAKLPAFNRKSSNLLGNQPPPYEIKYVVGKGMGVIANRTIFRGERLFAHSVIAIYHNEAFLTKRSREHGLRAKLMERGIEQLPQDARERFYAMIGQPGTENQVVGKLNVNTFGEEFGGEEHSMVVPETARMNHDCRPNAMYYFDRISLVHYTQASRTINAGEEITITYIDPLQSLEERQAAIERSWGFSCTCSLCTSPPTITGASDGRIATINRLVDLIRGAKTRAVDKDGLKPEQEVGMVDTLVSLYEQERLYAHIADAYVYAAKAYKRAGRAWEALRWAYKAEEAALVYDGPRHGAVRRMENLIEELHEELGLEVEGSVETGTSTS</sequence>
<dbReference type="AlphaFoldDB" id="A0A8H4RRQ3"/>
<proteinExistence type="predicted"/>
<gene>
    <name evidence="4" type="ORF">G7Y89_g3970</name>
</gene>
<dbReference type="InterPro" id="IPR001214">
    <property type="entry name" value="SET_dom"/>
</dbReference>
<dbReference type="SUPFAM" id="SSF82199">
    <property type="entry name" value="SET domain"/>
    <property type="match status" value="1"/>
</dbReference>
<evidence type="ECO:0000256" key="1">
    <source>
        <dbReference type="SAM" id="MobiDB-lite"/>
    </source>
</evidence>
<dbReference type="Proteomes" id="UP000566819">
    <property type="component" value="Unassembled WGS sequence"/>
</dbReference>
<comment type="caution">
    <text evidence="4">The sequence shown here is derived from an EMBL/GenBank/DDBJ whole genome shotgun (WGS) entry which is preliminary data.</text>
</comment>
<evidence type="ECO:0000313" key="4">
    <source>
        <dbReference type="EMBL" id="KAF4634143.1"/>
    </source>
</evidence>
<accession>A0A8H4RRQ3</accession>
<keyword evidence="5" id="KW-1185">Reference proteome</keyword>
<dbReference type="SMART" id="SM00317">
    <property type="entry name" value="SET"/>
    <property type="match status" value="1"/>
</dbReference>
<keyword evidence="2" id="KW-0732">Signal</keyword>
<dbReference type="InterPro" id="IPR053185">
    <property type="entry name" value="SET_domain_protein"/>
</dbReference>
<name>A0A8H4RRQ3_9HELO</name>
<feature type="chain" id="PRO_5034654608" description="SET domain-containing protein" evidence="2">
    <location>
        <begin position="19"/>
        <end position="490"/>
    </location>
</feature>
<dbReference type="PROSITE" id="PS50280">
    <property type="entry name" value="SET"/>
    <property type="match status" value="1"/>
</dbReference>
<dbReference type="OrthoDB" id="1028014at2759"/>
<dbReference type="PANTHER" id="PTHR47332:SF6">
    <property type="entry name" value="SET DOMAIN-CONTAINING PROTEIN"/>
    <property type="match status" value="1"/>
</dbReference>
<feature type="region of interest" description="Disordered" evidence="1">
    <location>
        <begin position="34"/>
        <end position="60"/>
    </location>
</feature>
<evidence type="ECO:0000256" key="2">
    <source>
        <dbReference type="SAM" id="SignalP"/>
    </source>
</evidence>
<feature type="signal peptide" evidence="2">
    <location>
        <begin position="1"/>
        <end position="18"/>
    </location>
</feature>
<dbReference type="InterPro" id="IPR046341">
    <property type="entry name" value="SET_dom_sf"/>
</dbReference>
<protein>
    <recommendedName>
        <fullName evidence="3">SET domain-containing protein</fullName>
    </recommendedName>
</protein>
<dbReference type="Pfam" id="PF00856">
    <property type="entry name" value="SET"/>
    <property type="match status" value="1"/>
</dbReference>
<dbReference type="EMBL" id="JAAMPI010000205">
    <property type="protein sequence ID" value="KAF4634143.1"/>
    <property type="molecule type" value="Genomic_DNA"/>
</dbReference>